<accession>A0A1G4STZ6</accession>
<dbReference type="STRING" id="624147.SAMN04487970_103353"/>
<sequence length="413" mass="47012">MFKYLAPSEMKNDFVYAFVSKKRLESLKQHLIACRQAAKEDGNGDLEVLLTEELWHEANHPVLIYWMSTRLLPAFQGGPPSVEEARTLLEQFPRFFLIPLWSRGIALPRLRVRLDEGGSLYFPGHPVHLALGKEYAKVTVELETAGQTVRLRTNRLDAAVPLPELLDTAYGESKWLRRLDVWSERTVMFGGADPLMDEFLGGGLPRLIQEYGKQAAPFELISSLSLGQQWYYAKAMSLIKQYWPKMYGEAVGHIRMIALLKGDSIGGLTHSCFQGGLFLTHRDDLMWTAENLIHEFGHSRLDQLFELDDLIGNGEKERYRSPWRDDPRPVKGIVHGLFVFARIALWYEQLLASGEKHSEVRRRLTVVLRQTGEAIDVLRSHAVWTPIGQGLFDEQIGEYERLAAIFPLGRAVG</sequence>
<keyword evidence="2" id="KW-1185">Reference proteome</keyword>
<evidence type="ECO:0000313" key="1">
    <source>
        <dbReference type="EMBL" id="SCW71749.1"/>
    </source>
</evidence>
<dbReference type="InterPro" id="IPR026337">
    <property type="entry name" value="AKG_HExxH"/>
</dbReference>
<reference evidence="2" key="1">
    <citation type="submission" date="2016-10" db="EMBL/GenBank/DDBJ databases">
        <authorList>
            <person name="Varghese N."/>
            <person name="Submissions S."/>
        </authorList>
    </citation>
    <scope>NUCLEOTIDE SEQUENCE [LARGE SCALE GENOMIC DNA]</scope>
    <source>
        <strain evidence="2">CGMCC 1.8946</strain>
    </source>
</reference>
<dbReference type="AlphaFoldDB" id="A0A1G4STZ6"/>
<dbReference type="RefSeq" id="WP_090674509.1">
    <property type="nucleotide sequence ID" value="NZ_FMTT01000033.1"/>
</dbReference>
<name>A0A1G4STZ6_9BACL</name>
<dbReference type="NCBIfam" id="TIGR04267">
    <property type="entry name" value="mod_HExxH"/>
    <property type="match status" value="1"/>
</dbReference>
<protein>
    <submittedName>
        <fullName evidence="1">HEXXH motif-containing protein</fullName>
    </submittedName>
</protein>
<dbReference type="OrthoDB" id="796761at2"/>
<gene>
    <name evidence="1" type="ORF">SAMN04487970_103353</name>
</gene>
<evidence type="ECO:0000313" key="2">
    <source>
        <dbReference type="Proteomes" id="UP000198601"/>
    </source>
</evidence>
<proteinExistence type="predicted"/>
<dbReference type="Proteomes" id="UP000198601">
    <property type="component" value="Unassembled WGS sequence"/>
</dbReference>
<dbReference type="EMBL" id="FMTT01000033">
    <property type="protein sequence ID" value="SCW71749.1"/>
    <property type="molecule type" value="Genomic_DNA"/>
</dbReference>
<organism evidence="1 2">
    <name type="scientific">Paenibacillus tianmuensis</name>
    <dbReference type="NCBI Taxonomy" id="624147"/>
    <lineage>
        <taxon>Bacteria</taxon>
        <taxon>Bacillati</taxon>
        <taxon>Bacillota</taxon>
        <taxon>Bacilli</taxon>
        <taxon>Bacillales</taxon>
        <taxon>Paenibacillaceae</taxon>
        <taxon>Paenibacillus</taxon>
    </lineage>
</organism>